<dbReference type="EMBL" id="LWDE02000138">
    <property type="protein sequence ID" value="KAE8252729.1"/>
    <property type="molecule type" value="Genomic_DNA"/>
</dbReference>
<feature type="compositionally biased region" description="Acidic residues" evidence="1">
    <location>
        <begin position="187"/>
        <end position="224"/>
    </location>
</feature>
<accession>A0A8X7MYR9</accession>
<comment type="caution">
    <text evidence="2">The sequence shown here is derived from an EMBL/GenBank/DDBJ whole genome shotgun (WGS) entry which is preliminary data.</text>
</comment>
<reference evidence="2" key="2">
    <citation type="journal article" date="2019" name="IMA Fungus">
        <title>Genome sequencing and comparison of five Tilletia species to identify candidate genes for the detection of regulated species infecting wheat.</title>
        <authorList>
            <person name="Nguyen H.D.T."/>
            <person name="Sultana T."/>
            <person name="Kesanakurti P."/>
            <person name="Hambleton S."/>
        </authorList>
    </citation>
    <scope>NUCLEOTIDE SEQUENCE</scope>
    <source>
        <strain evidence="2">DAOMC 236426</strain>
    </source>
</reference>
<proteinExistence type="predicted"/>
<dbReference type="Proteomes" id="UP000077684">
    <property type="component" value="Unassembled WGS sequence"/>
</dbReference>
<organism evidence="2 3">
    <name type="scientific">Tilletia controversa</name>
    <name type="common">dwarf bunt fungus</name>
    <dbReference type="NCBI Taxonomy" id="13291"/>
    <lineage>
        <taxon>Eukaryota</taxon>
        <taxon>Fungi</taxon>
        <taxon>Dikarya</taxon>
        <taxon>Basidiomycota</taxon>
        <taxon>Ustilaginomycotina</taxon>
        <taxon>Exobasidiomycetes</taxon>
        <taxon>Tilletiales</taxon>
        <taxon>Tilletiaceae</taxon>
        <taxon>Tilletia</taxon>
    </lineage>
</organism>
<keyword evidence="3" id="KW-1185">Reference proteome</keyword>
<evidence type="ECO:0000256" key="1">
    <source>
        <dbReference type="SAM" id="MobiDB-lite"/>
    </source>
</evidence>
<protein>
    <submittedName>
        <fullName evidence="2">Uncharacterized protein</fullName>
    </submittedName>
</protein>
<dbReference type="AlphaFoldDB" id="A0A8X7MYR9"/>
<feature type="region of interest" description="Disordered" evidence="1">
    <location>
        <begin position="175"/>
        <end position="255"/>
    </location>
</feature>
<evidence type="ECO:0000313" key="3">
    <source>
        <dbReference type="Proteomes" id="UP000077684"/>
    </source>
</evidence>
<reference evidence="2" key="1">
    <citation type="submission" date="2016-04" db="EMBL/GenBank/DDBJ databases">
        <authorList>
            <person name="Nguyen H.D."/>
            <person name="Samba Siva P."/>
            <person name="Cullis J."/>
            <person name="Levesque C.A."/>
            <person name="Hambleton S."/>
        </authorList>
    </citation>
    <scope>NUCLEOTIDE SEQUENCE</scope>
    <source>
        <strain evidence="2">DAOMC 236426</strain>
    </source>
</reference>
<feature type="compositionally biased region" description="Acidic residues" evidence="1">
    <location>
        <begin position="233"/>
        <end position="246"/>
    </location>
</feature>
<evidence type="ECO:0000313" key="2">
    <source>
        <dbReference type="EMBL" id="KAE8252729.1"/>
    </source>
</evidence>
<name>A0A8X7MYR9_9BASI</name>
<sequence>MGSKKDKGKPPAPWQWTREQEEAICEWLAKPSRDGTANGGARSYDKSKATACEHMLEALHADKPIKATGLTSQQLVNKVAKMISLYKKILDTVENSTGGGVAREHHDTADWIWDKHGGRGAKQGKKKESIKAYISRICHYYYTMDDILGDKANVKPPSLLEGGVRTQLQLANLATSKRKSAAKKDNGEDEEEDEDEEEEEEEEEEKEDEEEEDEEDQIEDEGEGDQVPHGATDESDLAESEDEEEGGYLGQGTES</sequence>
<gene>
    <name evidence="2" type="ORF">A4X06_0g1971</name>
</gene>